<organism evidence="4 5">
    <name type="scientific">Runella defluvii</name>
    <dbReference type="NCBI Taxonomy" id="370973"/>
    <lineage>
        <taxon>Bacteria</taxon>
        <taxon>Pseudomonadati</taxon>
        <taxon>Bacteroidota</taxon>
        <taxon>Cytophagia</taxon>
        <taxon>Cytophagales</taxon>
        <taxon>Spirosomataceae</taxon>
        <taxon>Runella</taxon>
    </lineage>
</organism>
<evidence type="ECO:0000256" key="2">
    <source>
        <dbReference type="ARBA" id="ARBA00022801"/>
    </source>
</evidence>
<evidence type="ECO:0000313" key="5">
    <source>
        <dbReference type="Proteomes" id="UP000541352"/>
    </source>
</evidence>
<dbReference type="Pfam" id="PF01663">
    <property type="entry name" value="Phosphodiest"/>
    <property type="match status" value="1"/>
</dbReference>
<dbReference type="InterPro" id="IPR032506">
    <property type="entry name" value="SGSH_C"/>
</dbReference>
<sequence length="509" mass="59014">MKKTFLTTIAFGLTLGMGLLSFKPKDKRPNILILFSDDHALQAISAYGSPYIKTPNIDRLAKEGALYQNMFCTNSLCAPSRATLLTGKYSHKNGHRDNLTKFDAGQPMYPKYLQAAGYQTGWIGKWHLEATPQYFDYWSVLPGQGAYYNPDFIEMGGKTVRQEGYATDVITEKALHWLDQDRDPSKPFCLVIGHKCPHRNWQPDTTDLRAFDHVKFPLPKSFYDSYEGRIAAKRQDMTVTKTMRLKEDLKVDAGNDPFVKRMNPAQRKAWLAYYDQVTADFKKQNLSGRALDEWKYQRYMQDYLGTLLSLDRNVGKVLDYLDKKGLTENTLVVYSSDQGFYLGEHGWFDKRFMYEESHHMPMLIRYPKRLKAGTIDRAIHNNTDFAPTILQEAGLSVPTDMQGQSFFSKKARKSTYYHYYEYPAEHSVQTHFGIRTDRYKLIRFYKDGEFWELYDLQKDPEEMNNLYGKPAYQKIQKQLTADLKQLIRQYDDTDAAAILAKDEASQLSK</sequence>
<dbReference type="Pfam" id="PF16347">
    <property type="entry name" value="SGSH_C"/>
    <property type="match status" value="1"/>
</dbReference>
<dbReference type="PANTHER" id="PTHR43108:SF6">
    <property type="entry name" value="N-SULPHOGLUCOSAMINE SULPHOHYDROLASE"/>
    <property type="match status" value="1"/>
</dbReference>
<dbReference type="RefSeq" id="WP_183971796.1">
    <property type="nucleotide sequence ID" value="NZ_JACIBY010000002.1"/>
</dbReference>
<dbReference type="InterPro" id="IPR024607">
    <property type="entry name" value="Sulfatase_CS"/>
</dbReference>
<comment type="caution">
    <text evidence="4">The sequence shown here is derived from an EMBL/GenBank/DDBJ whole genome shotgun (WGS) entry which is preliminary data.</text>
</comment>
<dbReference type="AlphaFoldDB" id="A0A7W5ZGS0"/>
<evidence type="ECO:0000259" key="3">
    <source>
        <dbReference type="Pfam" id="PF16347"/>
    </source>
</evidence>
<reference evidence="4 5" key="1">
    <citation type="submission" date="2020-08" db="EMBL/GenBank/DDBJ databases">
        <title>Genomic Encyclopedia of Type Strains, Phase IV (KMG-IV): sequencing the most valuable type-strain genomes for metagenomic binning, comparative biology and taxonomic classification.</title>
        <authorList>
            <person name="Goeker M."/>
        </authorList>
    </citation>
    <scope>NUCLEOTIDE SEQUENCE [LARGE SCALE GENOMIC DNA]</scope>
    <source>
        <strain evidence="4 5">DSM 17976</strain>
    </source>
</reference>
<dbReference type="InterPro" id="IPR017850">
    <property type="entry name" value="Alkaline_phosphatase_core_sf"/>
</dbReference>
<dbReference type="Proteomes" id="UP000541352">
    <property type="component" value="Unassembled WGS sequence"/>
</dbReference>
<dbReference type="SUPFAM" id="SSF53649">
    <property type="entry name" value="Alkaline phosphatase-like"/>
    <property type="match status" value="1"/>
</dbReference>
<dbReference type="EMBL" id="JACIBY010000002">
    <property type="protein sequence ID" value="MBB3837018.1"/>
    <property type="molecule type" value="Genomic_DNA"/>
</dbReference>
<dbReference type="PROSITE" id="PS00149">
    <property type="entry name" value="SULFATASE_2"/>
    <property type="match status" value="1"/>
</dbReference>
<proteinExistence type="inferred from homology"/>
<keyword evidence="5" id="KW-1185">Reference proteome</keyword>
<comment type="similarity">
    <text evidence="1">Belongs to the sulfatase family.</text>
</comment>
<dbReference type="CDD" id="cd16031">
    <property type="entry name" value="G6S_like"/>
    <property type="match status" value="1"/>
</dbReference>
<gene>
    <name evidence="4" type="ORF">FHS57_001012</name>
</gene>
<dbReference type="GO" id="GO:0016787">
    <property type="term" value="F:hydrolase activity"/>
    <property type="evidence" value="ECO:0007669"/>
    <property type="project" value="UniProtKB-KW"/>
</dbReference>
<evidence type="ECO:0000256" key="1">
    <source>
        <dbReference type="ARBA" id="ARBA00008779"/>
    </source>
</evidence>
<dbReference type="InterPro" id="IPR002591">
    <property type="entry name" value="Phosphodiest/P_Trfase"/>
</dbReference>
<dbReference type="Gene3D" id="3.40.720.10">
    <property type="entry name" value="Alkaline Phosphatase, subunit A"/>
    <property type="match status" value="1"/>
</dbReference>
<keyword evidence="2" id="KW-0378">Hydrolase</keyword>
<dbReference type="PANTHER" id="PTHR43108">
    <property type="entry name" value="N-ACETYLGLUCOSAMINE-6-SULFATASE FAMILY MEMBER"/>
    <property type="match status" value="1"/>
</dbReference>
<evidence type="ECO:0000313" key="4">
    <source>
        <dbReference type="EMBL" id="MBB3837018.1"/>
    </source>
</evidence>
<name>A0A7W5ZGS0_9BACT</name>
<dbReference type="PROSITE" id="PS00523">
    <property type="entry name" value="SULFATASE_1"/>
    <property type="match status" value="1"/>
</dbReference>
<accession>A0A7W5ZGS0</accession>
<feature type="domain" description="N-sulphoglucosamine sulphohydrolase C-terminal" evidence="3">
    <location>
        <begin position="343"/>
        <end position="488"/>
    </location>
</feature>
<protein>
    <submittedName>
        <fullName evidence="4">Arylsulfatase A-like enzyme</fullName>
    </submittedName>
</protein>